<feature type="compositionally biased region" description="Polar residues" evidence="3">
    <location>
        <begin position="188"/>
        <end position="200"/>
    </location>
</feature>
<dbReference type="PROSITE" id="PS51135">
    <property type="entry name" value="CIDE_N"/>
    <property type="match status" value="1"/>
</dbReference>
<accession>A0A9J6BUB7</accession>
<dbReference type="PANTHER" id="PTHR12306">
    <property type="entry name" value="CELL DEATH ACTIVATOR CIDE"/>
    <property type="match status" value="1"/>
</dbReference>
<dbReference type="Gene3D" id="3.10.20.10">
    <property type="match status" value="1"/>
</dbReference>
<dbReference type="Pfam" id="PF09033">
    <property type="entry name" value="DFF-C"/>
    <property type="match status" value="1"/>
</dbReference>
<reference evidence="5" key="1">
    <citation type="submission" date="2021-03" db="EMBL/GenBank/DDBJ databases">
        <title>Chromosome level genome of the anhydrobiotic midge Polypedilum vanderplanki.</title>
        <authorList>
            <person name="Yoshida Y."/>
            <person name="Kikawada T."/>
            <person name="Gusev O."/>
        </authorList>
    </citation>
    <scope>NUCLEOTIDE SEQUENCE</scope>
    <source>
        <strain evidence="5">NIAS01</strain>
        <tissue evidence="5">Whole body or cell culture</tissue>
    </source>
</reference>
<evidence type="ECO:0000313" key="6">
    <source>
        <dbReference type="Proteomes" id="UP001107558"/>
    </source>
</evidence>
<evidence type="ECO:0000256" key="1">
    <source>
        <dbReference type="ARBA" id="ARBA00022703"/>
    </source>
</evidence>
<dbReference type="Proteomes" id="UP001107558">
    <property type="component" value="Chromosome 3"/>
</dbReference>
<dbReference type="AlphaFoldDB" id="A0A9J6BUB7"/>
<organism evidence="5 6">
    <name type="scientific">Polypedilum vanderplanki</name>
    <name type="common">Sleeping chironomid midge</name>
    <dbReference type="NCBI Taxonomy" id="319348"/>
    <lineage>
        <taxon>Eukaryota</taxon>
        <taxon>Metazoa</taxon>
        <taxon>Ecdysozoa</taxon>
        <taxon>Arthropoda</taxon>
        <taxon>Hexapoda</taxon>
        <taxon>Insecta</taxon>
        <taxon>Pterygota</taxon>
        <taxon>Neoptera</taxon>
        <taxon>Endopterygota</taxon>
        <taxon>Diptera</taxon>
        <taxon>Nematocera</taxon>
        <taxon>Chironomoidea</taxon>
        <taxon>Chironomidae</taxon>
        <taxon>Chironominae</taxon>
        <taxon>Polypedilum</taxon>
        <taxon>Polypedilum</taxon>
    </lineage>
</organism>
<dbReference type="SMART" id="SM00266">
    <property type="entry name" value="CAD"/>
    <property type="match status" value="1"/>
</dbReference>
<sequence>MEHSEEEMGKKPLKIKDVTRQIKKAVVATNLLELQNKSSEKFGKTELPRIYLDSDGTEIDDEDYFQTLEPNTELIAVFSGEQWIDPTHYLTITTHNSNEIDSIDSAGTEKVHLKKLVGQMKTNLCNISILSEPDLELLSNMDPNEVADITGRDFVEQIKETSGRMLNEKRDAYECIELLKLIGKHQGVGTSTSTSRSNPINDYFRPFSPSSSTASSTLSSFSSNQQ</sequence>
<dbReference type="GO" id="GO:0042981">
    <property type="term" value="P:regulation of apoptotic process"/>
    <property type="evidence" value="ECO:0007669"/>
    <property type="project" value="TreeGrafter"/>
</dbReference>
<dbReference type="PANTHER" id="PTHR12306:SF15">
    <property type="entry name" value="DNAATION FACTOR-RELATED PROTEIN 1, ISOFORM B-RELATED"/>
    <property type="match status" value="1"/>
</dbReference>
<protein>
    <recommendedName>
        <fullName evidence="4">CIDE-N domain-containing protein</fullName>
    </recommendedName>
</protein>
<feature type="region of interest" description="Disordered" evidence="3">
    <location>
        <begin position="187"/>
        <end position="226"/>
    </location>
</feature>
<dbReference type="SUPFAM" id="SSF54277">
    <property type="entry name" value="CAD &amp; PB1 domains"/>
    <property type="match status" value="1"/>
</dbReference>
<evidence type="ECO:0000256" key="2">
    <source>
        <dbReference type="PROSITE-ProRule" id="PRU00447"/>
    </source>
</evidence>
<evidence type="ECO:0000256" key="3">
    <source>
        <dbReference type="SAM" id="MobiDB-lite"/>
    </source>
</evidence>
<name>A0A9J6BUB7_POLVA</name>
<keyword evidence="1 2" id="KW-0053">Apoptosis</keyword>
<feature type="domain" description="CIDE-N" evidence="4">
    <location>
        <begin position="9"/>
        <end position="85"/>
    </location>
</feature>
<dbReference type="Pfam" id="PF02017">
    <property type="entry name" value="CIDE-N"/>
    <property type="match status" value="1"/>
</dbReference>
<dbReference type="InterPro" id="IPR015121">
    <property type="entry name" value="DNA_fragmentation_mid_dom"/>
</dbReference>
<dbReference type="OrthoDB" id="6475906at2759"/>
<dbReference type="CDD" id="cd01615">
    <property type="entry name" value="CIDE_N"/>
    <property type="match status" value="1"/>
</dbReference>
<dbReference type="GO" id="GO:0006915">
    <property type="term" value="P:apoptotic process"/>
    <property type="evidence" value="ECO:0007669"/>
    <property type="project" value="UniProtKB-UniRule"/>
</dbReference>
<feature type="compositionally biased region" description="Low complexity" evidence="3">
    <location>
        <begin position="206"/>
        <end position="226"/>
    </location>
</feature>
<comment type="caution">
    <text evidence="5">The sequence shown here is derived from an EMBL/GenBank/DDBJ whole genome shotgun (WGS) entry which is preliminary data.</text>
</comment>
<keyword evidence="6" id="KW-1185">Reference proteome</keyword>
<evidence type="ECO:0000259" key="4">
    <source>
        <dbReference type="PROSITE" id="PS51135"/>
    </source>
</evidence>
<dbReference type="EMBL" id="JADBJN010000003">
    <property type="protein sequence ID" value="KAG5673487.1"/>
    <property type="molecule type" value="Genomic_DNA"/>
</dbReference>
<gene>
    <name evidence="5" type="ORF">PVAND_003531</name>
</gene>
<dbReference type="InterPro" id="IPR003508">
    <property type="entry name" value="CIDE-N_dom"/>
</dbReference>
<evidence type="ECO:0000313" key="5">
    <source>
        <dbReference type="EMBL" id="KAG5673487.1"/>
    </source>
</evidence>
<proteinExistence type="predicted"/>